<dbReference type="EMBL" id="LSYV01000061">
    <property type="protein sequence ID" value="KXZ44979.1"/>
    <property type="molecule type" value="Genomic_DNA"/>
</dbReference>
<gene>
    <name evidence="2" type="ORF">GPECTOR_60g757</name>
</gene>
<dbReference type="InterPro" id="IPR038538">
    <property type="entry name" value="MTERF_sf"/>
</dbReference>
<dbReference type="OrthoDB" id="550570at2759"/>
<protein>
    <submittedName>
        <fullName evidence="2">Uncharacterized protein</fullName>
    </submittedName>
</protein>
<evidence type="ECO:0000256" key="1">
    <source>
        <dbReference type="SAM" id="MobiDB-lite"/>
    </source>
</evidence>
<feature type="compositionally biased region" description="Low complexity" evidence="1">
    <location>
        <begin position="76"/>
        <end position="88"/>
    </location>
</feature>
<dbReference type="AlphaFoldDB" id="A0A150G529"/>
<dbReference type="Gene3D" id="1.25.70.10">
    <property type="entry name" value="Transcription termination factor 3, mitochondrial"/>
    <property type="match status" value="1"/>
</dbReference>
<evidence type="ECO:0000313" key="3">
    <source>
        <dbReference type="Proteomes" id="UP000075714"/>
    </source>
</evidence>
<name>A0A150G529_GONPE</name>
<evidence type="ECO:0000313" key="2">
    <source>
        <dbReference type="EMBL" id="KXZ44979.1"/>
    </source>
</evidence>
<dbReference type="Proteomes" id="UP000075714">
    <property type="component" value="Unassembled WGS sequence"/>
</dbReference>
<feature type="compositionally biased region" description="Acidic residues" evidence="1">
    <location>
        <begin position="1"/>
        <end position="31"/>
    </location>
</feature>
<reference evidence="3" key="1">
    <citation type="journal article" date="2016" name="Nat. Commun.">
        <title>The Gonium pectorale genome demonstrates co-option of cell cycle regulation during the evolution of multicellularity.</title>
        <authorList>
            <person name="Hanschen E.R."/>
            <person name="Marriage T.N."/>
            <person name="Ferris P.J."/>
            <person name="Hamaji T."/>
            <person name="Toyoda A."/>
            <person name="Fujiyama A."/>
            <person name="Neme R."/>
            <person name="Noguchi H."/>
            <person name="Minakuchi Y."/>
            <person name="Suzuki M."/>
            <person name="Kawai-Toyooka H."/>
            <person name="Smith D.R."/>
            <person name="Sparks H."/>
            <person name="Anderson J."/>
            <person name="Bakaric R."/>
            <person name="Luria V."/>
            <person name="Karger A."/>
            <person name="Kirschner M.W."/>
            <person name="Durand P.M."/>
            <person name="Michod R.E."/>
            <person name="Nozaki H."/>
            <person name="Olson B.J."/>
        </authorList>
    </citation>
    <scope>NUCLEOTIDE SEQUENCE [LARGE SCALE GENOMIC DNA]</scope>
    <source>
        <strain evidence="3">NIES-2863</strain>
    </source>
</reference>
<organism evidence="2 3">
    <name type="scientific">Gonium pectorale</name>
    <name type="common">Green alga</name>
    <dbReference type="NCBI Taxonomy" id="33097"/>
    <lineage>
        <taxon>Eukaryota</taxon>
        <taxon>Viridiplantae</taxon>
        <taxon>Chlorophyta</taxon>
        <taxon>core chlorophytes</taxon>
        <taxon>Chlorophyceae</taxon>
        <taxon>CS clade</taxon>
        <taxon>Chlamydomonadales</taxon>
        <taxon>Volvocaceae</taxon>
        <taxon>Gonium</taxon>
    </lineage>
</organism>
<keyword evidence="3" id="KW-1185">Reference proteome</keyword>
<proteinExistence type="predicted"/>
<feature type="region of interest" description="Disordered" evidence="1">
    <location>
        <begin position="1"/>
        <end position="92"/>
    </location>
</feature>
<comment type="caution">
    <text evidence="2">The sequence shown here is derived from an EMBL/GenBank/DDBJ whole genome shotgun (WGS) entry which is preliminary data.</text>
</comment>
<sequence>MYDNDYRDDDEDDEDEDENDGELLGLSEEEVERMVFASAASDGGSGAGAGAVAGSAAAGGAAGGGSGAGEREQRSAKQQQQQKQQQAKPLVSPADAIAAAGLPSELEALVAAAHQAGAVGQDGDALSQQLTALLAEASASAADVGAFPADGAGGAAGAAVLAVARAVSDYLAAEPRVAVGILLNHPRYMHLTAEEADKRLRVLAFQLGWDLAEAQEAARRNPALLLVPSEPLARKLTALANATGLSKPQAASMVTTYMFPGL</sequence>
<accession>A0A150G529</accession>